<keyword evidence="2" id="KW-1185">Reference proteome</keyword>
<dbReference type="Proteomes" id="UP000290289">
    <property type="component" value="Chromosome 5"/>
</dbReference>
<reference evidence="1 2" key="1">
    <citation type="submission" date="2018-10" db="EMBL/GenBank/DDBJ databases">
        <title>A high-quality apple genome assembly.</title>
        <authorList>
            <person name="Hu J."/>
        </authorList>
    </citation>
    <scope>NUCLEOTIDE SEQUENCE [LARGE SCALE GENOMIC DNA]</scope>
    <source>
        <strain evidence="2">cv. HFTH1</strain>
        <tissue evidence="1">Young leaf</tissue>
    </source>
</reference>
<protein>
    <submittedName>
        <fullName evidence="1">Uncharacterized protein</fullName>
    </submittedName>
</protein>
<evidence type="ECO:0000313" key="2">
    <source>
        <dbReference type="Proteomes" id="UP000290289"/>
    </source>
</evidence>
<comment type="caution">
    <text evidence="1">The sequence shown here is derived from an EMBL/GenBank/DDBJ whole genome shotgun (WGS) entry which is preliminary data.</text>
</comment>
<accession>A0A498JYV4</accession>
<sequence>MPKEICPTGRDNRSQRGLQMPKEICPTRVTGVNKGLQMPKKICPITPGELPKGAFPNCRRIVQLPDEIFLRELKSLVDTRHAYMRCVRVSLAKGDLPQKEAEVSVRDYLLPKGG</sequence>
<dbReference type="EMBL" id="RDQH01000331">
    <property type="protein sequence ID" value="RXH99193.1"/>
    <property type="molecule type" value="Genomic_DNA"/>
</dbReference>
<dbReference type="AlphaFoldDB" id="A0A498JYV4"/>
<organism evidence="1 2">
    <name type="scientific">Malus domestica</name>
    <name type="common">Apple</name>
    <name type="synonym">Pyrus malus</name>
    <dbReference type="NCBI Taxonomy" id="3750"/>
    <lineage>
        <taxon>Eukaryota</taxon>
        <taxon>Viridiplantae</taxon>
        <taxon>Streptophyta</taxon>
        <taxon>Embryophyta</taxon>
        <taxon>Tracheophyta</taxon>
        <taxon>Spermatophyta</taxon>
        <taxon>Magnoliopsida</taxon>
        <taxon>eudicotyledons</taxon>
        <taxon>Gunneridae</taxon>
        <taxon>Pentapetalae</taxon>
        <taxon>rosids</taxon>
        <taxon>fabids</taxon>
        <taxon>Rosales</taxon>
        <taxon>Rosaceae</taxon>
        <taxon>Amygdaloideae</taxon>
        <taxon>Maleae</taxon>
        <taxon>Malus</taxon>
    </lineage>
</organism>
<evidence type="ECO:0000313" key="1">
    <source>
        <dbReference type="EMBL" id="RXH99193.1"/>
    </source>
</evidence>
<proteinExistence type="predicted"/>
<gene>
    <name evidence="1" type="ORF">DVH24_011518</name>
</gene>
<name>A0A498JYV4_MALDO</name>